<protein>
    <submittedName>
        <fullName evidence="2">Uncharacterized protein</fullName>
    </submittedName>
</protein>
<evidence type="ECO:0000313" key="1">
    <source>
        <dbReference type="Proteomes" id="UP000887579"/>
    </source>
</evidence>
<evidence type="ECO:0000313" key="2">
    <source>
        <dbReference type="WBParaSite" id="ES5_v2.g9433.t1"/>
    </source>
</evidence>
<organism evidence="1 2">
    <name type="scientific">Panagrolaimus sp. ES5</name>
    <dbReference type="NCBI Taxonomy" id="591445"/>
    <lineage>
        <taxon>Eukaryota</taxon>
        <taxon>Metazoa</taxon>
        <taxon>Ecdysozoa</taxon>
        <taxon>Nematoda</taxon>
        <taxon>Chromadorea</taxon>
        <taxon>Rhabditida</taxon>
        <taxon>Tylenchina</taxon>
        <taxon>Panagrolaimomorpha</taxon>
        <taxon>Panagrolaimoidea</taxon>
        <taxon>Panagrolaimidae</taxon>
        <taxon>Panagrolaimus</taxon>
    </lineage>
</organism>
<accession>A0AC34GWV6</accession>
<dbReference type="WBParaSite" id="ES5_v2.g9433.t1">
    <property type="protein sequence ID" value="ES5_v2.g9433.t1"/>
    <property type="gene ID" value="ES5_v2.g9433"/>
</dbReference>
<proteinExistence type="predicted"/>
<dbReference type="Proteomes" id="UP000887579">
    <property type="component" value="Unplaced"/>
</dbReference>
<sequence>MKDMESDTDSDSAYENDNHVILNSPNESGYNSAAATHSSESDSDDEVLITNHGGVGKAFADAKPTPTNQRKFGCQIFMFLLFIVAFAFMIFPCAIWIRSTEEKYEMYRIAKMRESSDEYSR</sequence>
<name>A0AC34GWV6_9BILA</name>
<reference evidence="2" key="1">
    <citation type="submission" date="2022-11" db="UniProtKB">
        <authorList>
            <consortium name="WormBaseParasite"/>
        </authorList>
    </citation>
    <scope>IDENTIFICATION</scope>
</reference>